<dbReference type="Gene3D" id="2.60.40.1120">
    <property type="entry name" value="Carboxypeptidase-like, regulatory domain"/>
    <property type="match status" value="1"/>
</dbReference>
<reference evidence="2" key="1">
    <citation type="journal article" date="2019" name="Int. J. Syst. Evol. Microbiol.">
        <title>The Global Catalogue of Microorganisms (GCM) 10K type strain sequencing project: providing services to taxonomists for standard genome sequencing and annotation.</title>
        <authorList>
            <consortium name="The Broad Institute Genomics Platform"/>
            <consortium name="The Broad Institute Genome Sequencing Center for Infectious Disease"/>
            <person name="Wu L."/>
            <person name="Ma J."/>
        </authorList>
    </citation>
    <scope>NUCLEOTIDE SEQUENCE [LARGE SCALE GENOMIC DNA]</scope>
    <source>
        <strain evidence="2">JCM 9933</strain>
    </source>
</reference>
<organism evidence="1 2">
    <name type="scientific">Craurococcus roseus</name>
    <dbReference type="NCBI Taxonomy" id="77585"/>
    <lineage>
        <taxon>Bacteria</taxon>
        <taxon>Pseudomonadati</taxon>
        <taxon>Pseudomonadota</taxon>
        <taxon>Alphaproteobacteria</taxon>
        <taxon>Acetobacterales</taxon>
        <taxon>Acetobacteraceae</taxon>
        <taxon>Craurococcus</taxon>
    </lineage>
</organism>
<protein>
    <recommendedName>
        <fullName evidence="3">Carboxypeptidase regulatory-like domain-containing protein</fullName>
    </recommendedName>
</protein>
<evidence type="ECO:0000313" key="2">
    <source>
        <dbReference type="Proteomes" id="UP001501588"/>
    </source>
</evidence>
<evidence type="ECO:0000313" key="1">
    <source>
        <dbReference type="EMBL" id="GAA0580457.1"/>
    </source>
</evidence>
<dbReference type="Pfam" id="PF13620">
    <property type="entry name" value="CarboxypepD_reg"/>
    <property type="match status" value="1"/>
</dbReference>
<comment type="caution">
    <text evidence="1">The sequence shown here is derived from an EMBL/GenBank/DDBJ whole genome shotgun (WGS) entry which is preliminary data.</text>
</comment>
<gene>
    <name evidence="1" type="ORF">GCM10009416_18560</name>
</gene>
<keyword evidence="2" id="KW-1185">Reference proteome</keyword>
<accession>A0ABP3Q7G6</accession>
<name>A0ABP3Q7G6_9PROT</name>
<evidence type="ECO:0008006" key="3">
    <source>
        <dbReference type="Google" id="ProtNLM"/>
    </source>
</evidence>
<dbReference type="EMBL" id="BAAAFZ010000021">
    <property type="protein sequence ID" value="GAA0580457.1"/>
    <property type="molecule type" value="Genomic_DNA"/>
</dbReference>
<proteinExistence type="predicted"/>
<dbReference type="Proteomes" id="UP001501588">
    <property type="component" value="Unassembled WGS sequence"/>
</dbReference>
<dbReference type="InterPro" id="IPR013784">
    <property type="entry name" value="Carb-bd-like_fold"/>
</dbReference>
<dbReference type="SUPFAM" id="SSF49452">
    <property type="entry name" value="Starch-binding domain-like"/>
    <property type="match status" value="1"/>
</dbReference>
<sequence length="80" mass="7870">MVDAAGAPVPMASVYFVEGPVALPDIAALTGPDGSFRLSAPGAGAYTLGVRSDGHKPAAATVQVGGGRLVAVLEIVLVPE</sequence>